<name>A0A6M5Z3I3_9BACT</name>
<dbReference type="SUPFAM" id="SSF53474">
    <property type="entry name" value="alpha/beta-Hydrolases"/>
    <property type="match status" value="1"/>
</dbReference>
<proteinExistence type="predicted"/>
<dbReference type="InterPro" id="IPR051218">
    <property type="entry name" value="Sec_MonoDiacylglyc_Lipase"/>
</dbReference>
<accession>A0A6M5Z3I3</accession>
<dbReference type="PANTHER" id="PTHR45856">
    <property type="entry name" value="ALPHA/BETA-HYDROLASES SUPERFAMILY PROTEIN"/>
    <property type="match status" value="1"/>
</dbReference>
<dbReference type="Proteomes" id="UP000503447">
    <property type="component" value="Chromosome"/>
</dbReference>
<dbReference type="PANTHER" id="PTHR45856:SF24">
    <property type="entry name" value="FUNGAL LIPASE-LIKE DOMAIN-CONTAINING PROTEIN"/>
    <property type="match status" value="1"/>
</dbReference>
<dbReference type="GO" id="GO:0006629">
    <property type="term" value="P:lipid metabolic process"/>
    <property type="evidence" value="ECO:0007669"/>
    <property type="project" value="InterPro"/>
</dbReference>
<organism evidence="2 3">
    <name type="scientific">Frigoriglobus tundricola</name>
    <dbReference type="NCBI Taxonomy" id="2774151"/>
    <lineage>
        <taxon>Bacteria</taxon>
        <taxon>Pseudomonadati</taxon>
        <taxon>Planctomycetota</taxon>
        <taxon>Planctomycetia</taxon>
        <taxon>Gemmatales</taxon>
        <taxon>Gemmataceae</taxon>
        <taxon>Frigoriglobus</taxon>
    </lineage>
</organism>
<dbReference type="EMBL" id="CP053452">
    <property type="protein sequence ID" value="QJW99981.1"/>
    <property type="molecule type" value="Genomic_DNA"/>
</dbReference>
<dbReference type="AlphaFoldDB" id="A0A6M5Z3I3"/>
<dbReference type="KEGG" id="ftj:FTUN_7604"/>
<sequence length="306" mass="33411">MKFQAVGAGDYTKQVGMTLAYIAYAEPQNIPVQLSYPHYAGGGAYRLRWLGVTAGNQVYVCQQPGVDQWVVAIRGSATDPLTEQFWIDWFVEDLTVLHQVPFPYGQQYNNGAMISWGTEQGLFDIAGMTDTRTGASLVEFLQQNVSFSPGSLVVTGHSLGGCLASAVAAYIYETIGRPSGHSSSAILPVTFAAPTAGDAAFANYVAGLFDGYPFRFENSLDIAPRGWTLSGLDWVLNSYQPAPQISDFFYGLVDSVWWMLYEGGFNYTQPGAGVVDQGTLVPEFWWFREAGDQHSGETYLSMYGAP</sequence>
<evidence type="ECO:0000313" key="3">
    <source>
        <dbReference type="Proteomes" id="UP000503447"/>
    </source>
</evidence>
<dbReference type="InterPro" id="IPR002921">
    <property type="entry name" value="Fungal_lipase-type"/>
</dbReference>
<keyword evidence="3" id="KW-1185">Reference proteome</keyword>
<dbReference type="RefSeq" id="WP_171474841.1">
    <property type="nucleotide sequence ID" value="NZ_CP053452.2"/>
</dbReference>
<evidence type="ECO:0000313" key="2">
    <source>
        <dbReference type="EMBL" id="QJW99981.1"/>
    </source>
</evidence>
<reference evidence="3" key="1">
    <citation type="submission" date="2020-05" db="EMBL/GenBank/DDBJ databases">
        <title>Frigoriglobus tundricola gen. nov., sp. nov., a psychrotolerant cellulolytic planctomycete of the family Gemmataceae with two divergent copies of 16S rRNA gene.</title>
        <authorList>
            <person name="Kulichevskaya I.S."/>
            <person name="Ivanova A.A."/>
            <person name="Naumoff D.G."/>
            <person name="Beletsky A.V."/>
            <person name="Rijpstra W.I.C."/>
            <person name="Sinninghe Damste J.S."/>
            <person name="Mardanov A.V."/>
            <person name="Ravin N.V."/>
            <person name="Dedysh S.N."/>
        </authorList>
    </citation>
    <scope>NUCLEOTIDE SEQUENCE [LARGE SCALE GENOMIC DNA]</scope>
    <source>
        <strain evidence="3">PL17</strain>
    </source>
</reference>
<dbReference type="Gene3D" id="3.40.50.1820">
    <property type="entry name" value="alpha/beta hydrolase"/>
    <property type="match status" value="1"/>
</dbReference>
<evidence type="ECO:0000259" key="1">
    <source>
        <dbReference type="Pfam" id="PF01764"/>
    </source>
</evidence>
<dbReference type="Pfam" id="PF01764">
    <property type="entry name" value="Lipase_3"/>
    <property type="match status" value="1"/>
</dbReference>
<feature type="domain" description="Fungal lipase-type" evidence="1">
    <location>
        <begin position="70"/>
        <end position="225"/>
    </location>
</feature>
<gene>
    <name evidence="2" type="ORF">FTUN_7604</name>
</gene>
<dbReference type="InterPro" id="IPR029058">
    <property type="entry name" value="AB_hydrolase_fold"/>
</dbReference>
<protein>
    <recommendedName>
        <fullName evidence="1">Fungal lipase-type domain-containing protein</fullName>
    </recommendedName>
</protein>